<dbReference type="AlphaFoldDB" id="A0A653K367"/>
<gene>
    <name evidence="2" type="ORF">ACI8B_180163</name>
</gene>
<keyword evidence="1" id="KW-1133">Transmembrane helix</keyword>
<organism evidence="2 3">
    <name type="scientific">Acinetobacter proteolyticus</name>
    <dbReference type="NCBI Taxonomy" id="1776741"/>
    <lineage>
        <taxon>Bacteria</taxon>
        <taxon>Pseudomonadati</taxon>
        <taxon>Pseudomonadota</taxon>
        <taxon>Gammaproteobacteria</taxon>
        <taxon>Moraxellales</taxon>
        <taxon>Moraxellaceae</taxon>
        <taxon>Acinetobacter</taxon>
    </lineage>
</organism>
<feature type="transmembrane region" description="Helical" evidence="1">
    <location>
        <begin position="6"/>
        <end position="27"/>
    </location>
</feature>
<keyword evidence="1" id="KW-0472">Membrane</keyword>
<dbReference type="Proteomes" id="UP000430404">
    <property type="component" value="Unassembled WGS sequence"/>
</dbReference>
<evidence type="ECO:0008006" key="4">
    <source>
        <dbReference type="Google" id="ProtNLM"/>
    </source>
</evidence>
<proteinExistence type="predicted"/>
<sequence>MQPSYIVIGITLISFLFNFGLAVYVFISNRQAAKDKELQETKERLSRLEERVSNMPDHQVISDMAGDMKALKESVTGLKEVIAPLAKAVDRVNDYLLHHKD</sequence>
<name>A0A653K367_9GAMM</name>
<dbReference type="RefSeq" id="WP_159724847.1">
    <property type="nucleotide sequence ID" value="NZ_LR732744.1"/>
</dbReference>
<reference evidence="2 3" key="1">
    <citation type="submission" date="2019-10" db="EMBL/GenBank/DDBJ databases">
        <authorList>
            <person name="Karimi E."/>
        </authorList>
    </citation>
    <scope>NUCLEOTIDE SEQUENCE [LARGE SCALE GENOMIC DNA]</scope>
    <source>
        <strain evidence="2">Acinetobacter sp. 8BE</strain>
    </source>
</reference>
<accession>A0A653K367</accession>
<protein>
    <recommendedName>
        <fullName evidence="4">DUF2730 domain-containing protein</fullName>
    </recommendedName>
</protein>
<evidence type="ECO:0000256" key="1">
    <source>
        <dbReference type="SAM" id="Phobius"/>
    </source>
</evidence>
<keyword evidence="1" id="KW-0812">Transmembrane</keyword>
<evidence type="ECO:0000313" key="3">
    <source>
        <dbReference type="Proteomes" id="UP000430404"/>
    </source>
</evidence>
<dbReference type="EMBL" id="CABWKZ010000010">
    <property type="protein sequence ID" value="VXA54692.1"/>
    <property type="molecule type" value="Genomic_DNA"/>
</dbReference>
<evidence type="ECO:0000313" key="2">
    <source>
        <dbReference type="EMBL" id="VXA54692.1"/>
    </source>
</evidence>